<comment type="subcellular location">
    <subcellularLocation>
        <location evidence="1">Nucleus</location>
        <location evidence="1">Nuclear pore complex</location>
    </subcellularLocation>
</comment>
<keyword evidence="4" id="KW-0653">Protein transport</keyword>
<sequence length="859" mass="93936">MPNVISYTPEWLARPSAGFDLLSGPTSGKAGTSTSEPLSSRRLAQRGSEIFYAVGTELRWGDLSLLEAGFQDDASEVPGRGWRNLKSPVNLPIQQLSVSPDGNLLAIVTSHTCHVSVLPAPSHLRSGEDSLLRLKSFQIGPTSHVLEQSAIASCLWHPLSTPGLQSLVTVTVDACVRMWELDVNNRHSFDRTGLAVDLKKLANATTTTSDFSANKFGANRGFSPDDVEMEVAAACFGGQGFDDEYGWASMTLWIAMVEGDIYAPCPSRHHGSDCPVAPSPSLSTGVVAKAQILAADREATESERQTSDLQSAWLADLDNQEPVLLAGQHEYDLVETYARPERTSAIAKLQGPFQLSSEQIGAAVTDIFAIAPVVDDAQLYDDDQVEELPSQGLSVGILCLARASGHVQVCLELDGVEAQWLPPKRSRAITLDDEPEPSELLLFQTAALLKDSVVDSLTFTQSPLDRHELLVTTSQGVYNLDFKSWTSALEEELSGQGATGVDFRFKMLLESAGTTVDLVIAAPSLAGFDNATTAVTVLDANLGCIVLTTTASGPHAASLELPYEAANPYEPDELLALPAAQPRESYQPPSEFFSANEVDKAMQSKRANPVVRSELAQPVRSKPETLQMLTDAHRVLSHETNRLGLAAADPFRRCERMCVELADQVRKVDEISQKVTSLTEVEAEDDTLEDEDLTVDARIEQRIMKIQSNATNMNERLEKLRRKMLRLGGEELSVKEHAFANEVWHLEEMIRDNEVVAPVDSMSIVRLPENDHELDSPTEYSVGKGMLSLRLHSATEVSDSLISQAEQIYNKKNDEPRRNTTSTNEYKKQTLGRVMHLLERETALIEAVTERLGRLGGLN</sequence>
<dbReference type="EMBL" id="CP051139">
    <property type="protein sequence ID" value="QIW95618.1"/>
    <property type="molecule type" value="Genomic_DNA"/>
</dbReference>
<dbReference type="GO" id="GO:0000056">
    <property type="term" value="P:ribosomal small subunit export from nucleus"/>
    <property type="evidence" value="ECO:0007669"/>
    <property type="project" value="InterPro"/>
</dbReference>
<dbReference type="OrthoDB" id="341482at2759"/>
<dbReference type="PANTHER" id="PTHR13257:SF0">
    <property type="entry name" value="NUCLEAR PORE COMPLEX PROTEIN NUP88"/>
    <property type="match status" value="1"/>
</dbReference>
<evidence type="ECO:0000256" key="1">
    <source>
        <dbReference type="ARBA" id="ARBA00004567"/>
    </source>
</evidence>
<keyword evidence="6" id="KW-0906">Nuclear pore complex</keyword>
<keyword evidence="8" id="KW-0175">Coiled coil</keyword>
<proteinExistence type="predicted"/>
<dbReference type="GO" id="GO:0006606">
    <property type="term" value="P:protein import into nucleus"/>
    <property type="evidence" value="ECO:0007669"/>
    <property type="project" value="TreeGrafter"/>
</dbReference>
<evidence type="ECO:0000256" key="7">
    <source>
        <dbReference type="ARBA" id="ARBA00023242"/>
    </source>
</evidence>
<evidence type="ECO:0000256" key="6">
    <source>
        <dbReference type="ARBA" id="ARBA00023132"/>
    </source>
</evidence>
<feature type="coiled-coil region" evidence="8">
    <location>
        <begin position="703"/>
        <end position="730"/>
    </location>
</feature>
<dbReference type="GO" id="GO:0017056">
    <property type="term" value="F:structural constituent of nuclear pore"/>
    <property type="evidence" value="ECO:0007669"/>
    <property type="project" value="InterPro"/>
</dbReference>
<accession>A0A6H0XLW4</accession>
<organism evidence="9 10">
    <name type="scientific">Peltaster fructicola</name>
    <dbReference type="NCBI Taxonomy" id="286661"/>
    <lineage>
        <taxon>Eukaryota</taxon>
        <taxon>Fungi</taxon>
        <taxon>Dikarya</taxon>
        <taxon>Ascomycota</taxon>
        <taxon>Pezizomycotina</taxon>
        <taxon>Dothideomycetes</taxon>
        <taxon>Dothideomycetes incertae sedis</taxon>
        <taxon>Peltaster</taxon>
    </lineage>
</organism>
<gene>
    <name evidence="9" type="ORF">AMS68_001136</name>
</gene>
<keyword evidence="7" id="KW-0539">Nucleus</keyword>
<dbReference type="InterPro" id="IPR037700">
    <property type="entry name" value="NUP88/NUP82"/>
</dbReference>
<protein>
    <submittedName>
        <fullName evidence="9">Uncharacterized protein</fullName>
    </submittedName>
</protein>
<evidence type="ECO:0000313" key="9">
    <source>
        <dbReference type="EMBL" id="QIW95618.1"/>
    </source>
</evidence>
<keyword evidence="5" id="KW-0811">Translocation</keyword>
<dbReference type="AlphaFoldDB" id="A0A6H0XLW4"/>
<evidence type="ECO:0000256" key="8">
    <source>
        <dbReference type="SAM" id="Coils"/>
    </source>
</evidence>
<evidence type="ECO:0000256" key="2">
    <source>
        <dbReference type="ARBA" id="ARBA00022448"/>
    </source>
</evidence>
<dbReference type="PANTHER" id="PTHR13257">
    <property type="entry name" value="NUCLEOPORIN NUP84-RELATED"/>
    <property type="match status" value="1"/>
</dbReference>
<reference evidence="9 10" key="1">
    <citation type="journal article" date="2016" name="Sci. Rep.">
        <title>Peltaster fructicola genome reveals evolution from an invasive phytopathogen to an ectophytic parasite.</title>
        <authorList>
            <person name="Xu C."/>
            <person name="Chen H."/>
            <person name="Gleason M.L."/>
            <person name="Xu J.R."/>
            <person name="Liu H."/>
            <person name="Zhang R."/>
            <person name="Sun G."/>
        </authorList>
    </citation>
    <scope>NUCLEOTIDE SEQUENCE [LARGE SCALE GENOMIC DNA]</scope>
    <source>
        <strain evidence="9 10">LNHT1506</strain>
    </source>
</reference>
<evidence type="ECO:0000256" key="3">
    <source>
        <dbReference type="ARBA" id="ARBA00022816"/>
    </source>
</evidence>
<name>A0A6H0XLW4_9PEZI</name>
<dbReference type="Proteomes" id="UP000503462">
    <property type="component" value="Chromosome 1"/>
</dbReference>
<keyword evidence="3" id="KW-0509">mRNA transport</keyword>
<dbReference type="GO" id="GO:0006406">
    <property type="term" value="P:mRNA export from nucleus"/>
    <property type="evidence" value="ECO:0007669"/>
    <property type="project" value="TreeGrafter"/>
</dbReference>
<evidence type="ECO:0000313" key="10">
    <source>
        <dbReference type="Proteomes" id="UP000503462"/>
    </source>
</evidence>
<evidence type="ECO:0000256" key="5">
    <source>
        <dbReference type="ARBA" id="ARBA00023010"/>
    </source>
</evidence>
<keyword evidence="2" id="KW-0813">Transport</keyword>
<dbReference type="GO" id="GO:0000055">
    <property type="term" value="P:ribosomal large subunit export from nucleus"/>
    <property type="evidence" value="ECO:0007669"/>
    <property type="project" value="InterPro"/>
</dbReference>
<keyword evidence="10" id="KW-1185">Reference proteome</keyword>
<dbReference type="GO" id="GO:0005643">
    <property type="term" value="C:nuclear pore"/>
    <property type="evidence" value="ECO:0007669"/>
    <property type="project" value="UniProtKB-SubCell"/>
</dbReference>
<evidence type="ECO:0000256" key="4">
    <source>
        <dbReference type="ARBA" id="ARBA00022927"/>
    </source>
</evidence>